<dbReference type="AlphaFoldDB" id="A0A9Q1C4B2"/>
<feature type="transmembrane region" description="Helical" evidence="13">
    <location>
        <begin position="222"/>
        <end position="244"/>
    </location>
</feature>
<keyword evidence="4" id="KW-1003">Cell membrane</keyword>
<feature type="compositionally biased region" description="Low complexity" evidence="15">
    <location>
        <begin position="470"/>
        <end position="481"/>
    </location>
</feature>
<evidence type="ECO:0000256" key="6">
    <source>
        <dbReference type="ARBA" id="ARBA00022989"/>
    </source>
</evidence>
<evidence type="ECO:0000256" key="10">
    <source>
        <dbReference type="ARBA" id="ARBA00023180"/>
    </source>
</evidence>
<evidence type="ECO:0000256" key="3">
    <source>
        <dbReference type="ARBA" id="ARBA00022448"/>
    </source>
</evidence>
<evidence type="ECO:0000256" key="14">
    <source>
        <dbReference type="SAM" id="Coils"/>
    </source>
</evidence>
<keyword evidence="11 13" id="KW-0868">Chloride</keyword>
<comment type="caution">
    <text evidence="16">The sequence shown here is derived from an EMBL/GenBank/DDBJ whole genome shotgun (WGS) entry which is preliminary data.</text>
</comment>
<keyword evidence="8 13" id="KW-0472">Membrane</keyword>
<name>A0A9Q1C4B2_HOLLE</name>
<evidence type="ECO:0000313" key="17">
    <source>
        <dbReference type="Proteomes" id="UP001152320"/>
    </source>
</evidence>
<dbReference type="GO" id="GO:0005886">
    <property type="term" value="C:plasma membrane"/>
    <property type="evidence" value="ECO:0007669"/>
    <property type="project" value="UniProtKB-SubCell"/>
</dbReference>
<evidence type="ECO:0000256" key="13">
    <source>
        <dbReference type="RuleBase" id="RU361114"/>
    </source>
</evidence>
<dbReference type="OrthoDB" id="187568at2759"/>
<reference evidence="16" key="1">
    <citation type="submission" date="2021-10" db="EMBL/GenBank/DDBJ databases">
        <title>Tropical sea cucumber genome reveals ecological adaptation and Cuvierian tubules defense mechanism.</title>
        <authorList>
            <person name="Chen T."/>
        </authorList>
    </citation>
    <scope>NUCLEOTIDE SEQUENCE</scope>
    <source>
        <strain evidence="16">Nanhai2018</strain>
        <tissue evidence="16">Muscle</tissue>
    </source>
</reference>
<dbReference type="Pfam" id="PF04906">
    <property type="entry name" value="Tweety"/>
    <property type="match status" value="1"/>
</dbReference>
<evidence type="ECO:0000256" key="9">
    <source>
        <dbReference type="ARBA" id="ARBA00023173"/>
    </source>
</evidence>
<comment type="similarity">
    <text evidence="2 13">Belongs to the tweety family.</text>
</comment>
<feature type="transmembrane region" description="Helical" evidence="13">
    <location>
        <begin position="51"/>
        <end position="74"/>
    </location>
</feature>
<dbReference type="PANTHER" id="PTHR12424">
    <property type="entry name" value="TWEETY-RELATED"/>
    <property type="match status" value="1"/>
</dbReference>
<dbReference type="GO" id="GO:0005229">
    <property type="term" value="F:intracellularly calcium-gated chloride channel activity"/>
    <property type="evidence" value="ECO:0007669"/>
    <property type="project" value="TreeGrafter"/>
</dbReference>
<keyword evidence="12 13" id="KW-0407">Ion channel</keyword>
<gene>
    <name evidence="16" type="ORF">HOLleu_18928</name>
</gene>
<dbReference type="GO" id="GO:0072320">
    <property type="term" value="F:volume-sensitive chloride channel activity"/>
    <property type="evidence" value="ECO:0007669"/>
    <property type="project" value="TreeGrafter"/>
</dbReference>
<keyword evidence="3 13" id="KW-0813">Transport</keyword>
<keyword evidence="7 13" id="KW-0406">Ion transport</keyword>
<accession>A0A9Q1C4B2</accession>
<keyword evidence="6 13" id="KW-1133">Transmembrane helix</keyword>
<feature type="compositionally biased region" description="Polar residues" evidence="15">
    <location>
        <begin position="526"/>
        <end position="547"/>
    </location>
</feature>
<organism evidence="16 17">
    <name type="scientific">Holothuria leucospilota</name>
    <name type="common">Black long sea cucumber</name>
    <name type="synonym">Mertensiothuria leucospilota</name>
    <dbReference type="NCBI Taxonomy" id="206669"/>
    <lineage>
        <taxon>Eukaryota</taxon>
        <taxon>Metazoa</taxon>
        <taxon>Echinodermata</taxon>
        <taxon>Eleutherozoa</taxon>
        <taxon>Echinozoa</taxon>
        <taxon>Holothuroidea</taxon>
        <taxon>Aspidochirotacea</taxon>
        <taxon>Aspidochirotida</taxon>
        <taxon>Holothuriidae</taxon>
        <taxon>Holothuria</taxon>
    </lineage>
</organism>
<feature type="region of interest" description="Disordered" evidence="15">
    <location>
        <begin position="438"/>
        <end position="481"/>
    </location>
</feature>
<feature type="transmembrane region" description="Helical" evidence="13">
    <location>
        <begin position="405"/>
        <end position="426"/>
    </location>
</feature>
<evidence type="ECO:0000256" key="11">
    <source>
        <dbReference type="ARBA" id="ARBA00023214"/>
    </source>
</evidence>
<keyword evidence="10" id="KW-0325">Glycoprotein</keyword>
<dbReference type="GO" id="GO:0034707">
    <property type="term" value="C:chloride channel complex"/>
    <property type="evidence" value="ECO:0007669"/>
    <property type="project" value="UniProtKB-UniRule"/>
</dbReference>
<evidence type="ECO:0000256" key="1">
    <source>
        <dbReference type="ARBA" id="ARBA00004651"/>
    </source>
</evidence>
<feature type="coiled-coil region" evidence="14">
    <location>
        <begin position="129"/>
        <end position="190"/>
    </location>
</feature>
<evidence type="ECO:0000256" key="7">
    <source>
        <dbReference type="ARBA" id="ARBA00023065"/>
    </source>
</evidence>
<keyword evidence="9 13" id="KW-0869">Chloride channel</keyword>
<evidence type="ECO:0000256" key="4">
    <source>
        <dbReference type="ARBA" id="ARBA00022475"/>
    </source>
</evidence>
<evidence type="ECO:0000256" key="15">
    <source>
        <dbReference type="SAM" id="MobiDB-lite"/>
    </source>
</evidence>
<evidence type="ECO:0000256" key="12">
    <source>
        <dbReference type="ARBA" id="ARBA00023303"/>
    </source>
</evidence>
<dbReference type="Proteomes" id="UP001152320">
    <property type="component" value="Chromosome 8"/>
</dbReference>
<protein>
    <recommendedName>
        <fullName evidence="13">Protein tweety homolog</fullName>
    </recommendedName>
</protein>
<evidence type="ECO:0000256" key="5">
    <source>
        <dbReference type="ARBA" id="ARBA00022692"/>
    </source>
</evidence>
<keyword evidence="14" id="KW-0175">Coiled coil</keyword>
<comment type="function">
    <text evidence="13">Probable chloride channel.</text>
</comment>
<evidence type="ECO:0000256" key="8">
    <source>
        <dbReference type="ARBA" id="ARBA00023136"/>
    </source>
</evidence>
<dbReference type="PANTHER" id="PTHR12424:SF8">
    <property type="entry name" value="PROTEIN TWEETY"/>
    <property type="match status" value="1"/>
</dbReference>
<keyword evidence="5 13" id="KW-0812">Transmembrane</keyword>
<feature type="transmembrane region" description="Helical" evidence="13">
    <location>
        <begin position="256"/>
        <end position="282"/>
    </location>
</feature>
<feature type="region of interest" description="Disordered" evidence="15">
    <location>
        <begin position="501"/>
        <end position="547"/>
    </location>
</feature>
<keyword evidence="17" id="KW-1185">Reference proteome</keyword>
<comment type="subcellular location">
    <subcellularLocation>
        <location evidence="1 13">Cell membrane</location>
        <topology evidence="1 13">Multi-pass membrane protein</topology>
    </subcellularLocation>
</comment>
<evidence type="ECO:0000313" key="16">
    <source>
        <dbReference type="EMBL" id="KAJ8037973.1"/>
    </source>
</evidence>
<dbReference type="EMBL" id="JAIZAY010000008">
    <property type="protein sequence ID" value="KAJ8037973.1"/>
    <property type="molecule type" value="Genomic_DNA"/>
</dbReference>
<sequence>MWFMVKNLYREEYRPIWLAKFIHNWPHISYKTFTKKDADFAPDDEEYVETLLFWAGMPIVWLGVCIVALLLFSCCLCMKRNQPVSIRKRITRLKWWLIFTILLCVGAIGVCFYGNSTSATGIHHYINAVEEANSTLADIHSEVRSVNNEMRSASITTQDLQGEFSSCTDNQTAKATLDRLSQEIQDATMHITSNITKIQEKLDGDLIDSLLQSSSSIRQYHFWGWSIFIGLLLLDLLLCLYVIFCTGKLIRGGIILGCILLIIAFTLVWIMTGAELFVAVGLSDLCFNPNPYMLHEGSKHGLEEDVVKYYIECRQTTSDPFEKMFADSQRDLLQVQNNKDQISKLCSKSEAAKAILNDLQEILDSSTKGFNQLHVSANCQQLNGEYKLAIFGLCYNGLSGLGFQLLFGTILGMLWLVAICQGTLLASRLGRRKMNYDADQEDPFLPPREGTATLERYSARRDQASTSGLSRRPISSTSQSSNALPHFPVIISNRGSSLVSQSNNVSVPDDLPPSYTLAISRDRPNQRNGNRQSSETSDNRYSAASLV</sequence>
<proteinExistence type="inferred from homology"/>
<dbReference type="InterPro" id="IPR006990">
    <property type="entry name" value="Tweety"/>
</dbReference>
<evidence type="ECO:0000256" key="2">
    <source>
        <dbReference type="ARBA" id="ARBA00009849"/>
    </source>
</evidence>
<feature type="transmembrane region" description="Helical" evidence="13">
    <location>
        <begin position="95"/>
        <end position="115"/>
    </location>
</feature>